<keyword evidence="5" id="KW-1185">Reference proteome</keyword>
<dbReference type="PANTHER" id="PTHR24652">
    <property type="entry name" value="LOW-DENSITY LIPOPROTEIN RECEPTOR CLASS A DOMAIN-CONTAINING PROTEIN 2"/>
    <property type="match status" value="1"/>
</dbReference>
<dbReference type="PANTHER" id="PTHR24652:SF69">
    <property type="entry name" value="CUB DOMAIN-CONTAINING PROTEIN"/>
    <property type="match status" value="1"/>
</dbReference>
<keyword evidence="4" id="KW-0472">Membrane</keyword>
<keyword evidence="4" id="KW-0812">Transmembrane</keyword>
<name>A0ABM0MLF4_SACKO</name>
<sequence>MSPFSGHWVNGHMNDYGIANRNDCIYPAPLHYMARWYNCIEKIDASIKGGRVRSQAHVDYAKEIDCTMTIEADKDQRILLHFEMFVTNSNTQGEGYEFIFSAVTYARVTHTCPRDGDFRCENALCIASELQCDGNDNCGDGTDESNSQYEANCPLPWTDIIGNILRLGNAAIVAILALLILLVISLICLIACCCRKSKCVPGNKRKKRYIKYSHAVRGEIAGSSLQYQHVNSKSKKDDTQQSTLRSYTPAIMEGGFLGDEFLKGGRKQCREVYRPIREDSFPQLPTPSNTPVDGGYNRDSVTPSALKNSDISAMLTSLEKQQRRESTEEHDCHDI</sequence>
<evidence type="ECO:0000313" key="5">
    <source>
        <dbReference type="Proteomes" id="UP000694865"/>
    </source>
</evidence>
<dbReference type="Gene3D" id="4.10.400.10">
    <property type="entry name" value="Low-density Lipoprotein Receptor"/>
    <property type="match status" value="1"/>
</dbReference>
<keyword evidence="4" id="KW-1133">Transmembrane helix</keyword>
<feature type="region of interest" description="Disordered" evidence="3">
    <location>
        <begin position="279"/>
        <end position="306"/>
    </location>
</feature>
<dbReference type="RefSeq" id="XP_006820845.1">
    <property type="nucleotide sequence ID" value="XM_006820782.1"/>
</dbReference>
<evidence type="ECO:0000256" key="4">
    <source>
        <dbReference type="SAM" id="Phobius"/>
    </source>
</evidence>
<dbReference type="GeneID" id="102802161"/>
<comment type="caution">
    <text evidence="2">Lacks conserved residue(s) required for the propagation of feature annotation.</text>
</comment>
<reference evidence="6" key="1">
    <citation type="submission" date="2025-08" db="UniProtKB">
        <authorList>
            <consortium name="RefSeq"/>
        </authorList>
    </citation>
    <scope>IDENTIFICATION</scope>
    <source>
        <tissue evidence="6">Testes</tissue>
    </source>
</reference>
<feature type="transmembrane region" description="Helical" evidence="4">
    <location>
        <begin position="170"/>
        <end position="194"/>
    </location>
</feature>
<dbReference type="SMART" id="SM00192">
    <property type="entry name" value="LDLa"/>
    <property type="match status" value="1"/>
</dbReference>
<dbReference type="PROSITE" id="PS50068">
    <property type="entry name" value="LDLRA_2"/>
    <property type="match status" value="1"/>
</dbReference>
<dbReference type="InterPro" id="IPR036055">
    <property type="entry name" value="LDL_receptor-like_sf"/>
</dbReference>
<dbReference type="CDD" id="cd00112">
    <property type="entry name" value="LDLa"/>
    <property type="match status" value="1"/>
</dbReference>
<dbReference type="InterPro" id="IPR002172">
    <property type="entry name" value="LDrepeatLR_classA_rpt"/>
</dbReference>
<dbReference type="Proteomes" id="UP000694865">
    <property type="component" value="Unplaced"/>
</dbReference>
<protein>
    <submittedName>
        <fullName evidence="6">Low-density lipoprotein receptor-related protein 10-like</fullName>
    </submittedName>
</protein>
<gene>
    <name evidence="6" type="primary">LOC102802161</name>
</gene>
<dbReference type="InterPro" id="IPR042333">
    <property type="entry name" value="LRAD2/Mig-13-like"/>
</dbReference>
<evidence type="ECO:0000256" key="2">
    <source>
        <dbReference type="PROSITE-ProRule" id="PRU00124"/>
    </source>
</evidence>
<dbReference type="SUPFAM" id="SSF57424">
    <property type="entry name" value="LDL receptor-like module"/>
    <property type="match status" value="1"/>
</dbReference>
<dbReference type="Pfam" id="PF00057">
    <property type="entry name" value="Ldl_recept_a"/>
    <property type="match status" value="1"/>
</dbReference>
<feature type="disulfide bond" evidence="2">
    <location>
        <begin position="120"/>
        <end position="138"/>
    </location>
</feature>
<evidence type="ECO:0000256" key="1">
    <source>
        <dbReference type="ARBA" id="ARBA00023157"/>
    </source>
</evidence>
<accession>A0ABM0MLF4</accession>
<proteinExistence type="predicted"/>
<evidence type="ECO:0000256" key="3">
    <source>
        <dbReference type="SAM" id="MobiDB-lite"/>
    </source>
</evidence>
<organism evidence="5 6">
    <name type="scientific">Saccoglossus kowalevskii</name>
    <name type="common">Acorn worm</name>
    <dbReference type="NCBI Taxonomy" id="10224"/>
    <lineage>
        <taxon>Eukaryota</taxon>
        <taxon>Metazoa</taxon>
        <taxon>Hemichordata</taxon>
        <taxon>Enteropneusta</taxon>
        <taxon>Harrimaniidae</taxon>
        <taxon>Saccoglossus</taxon>
    </lineage>
</organism>
<keyword evidence="1 2" id="KW-1015">Disulfide bond</keyword>
<evidence type="ECO:0000313" key="6">
    <source>
        <dbReference type="RefSeq" id="XP_006820845.1"/>
    </source>
</evidence>